<protein>
    <submittedName>
        <fullName evidence="1">Uncharacterized protein</fullName>
    </submittedName>
</protein>
<dbReference type="EMBL" id="CAIF01000207">
    <property type="protein sequence ID" value="CCH45685.1"/>
    <property type="molecule type" value="Genomic_DNA"/>
</dbReference>
<dbReference type="HOGENOM" id="CLU_199938_0_0_1"/>
<accession>K0KKD9</accession>
<reference evidence="1 2" key="1">
    <citation type="journal article" date="2012" name="Eukaryot. Cell">
        <title>Draft genome sequence of Wickerhamomyces ciferrii NRRL Y-1031 F-60-10.</title>
        <authorList>
            <person name="Schneider J."/>
            <person name="Andrea H."/>
            <person name="Blom J."/>
            <person name="Jaenicke S."/>
            <person name="Ruckert C."/>
            <person name="Schorsch C."/>
            <person name="Szczepanowski R."/>
            <person name="Farwick M."/>
            <person name="Goesmann A."/>
            <person name="Puhler A."/>
            <person name="Schaffer S."/>
            <person name="Tauch A."/>
            <person name="Kohler T."/>
            <person name="Brinkrolf K."/>
        </authorList>
    </citation>
    <scope>NUCLEOTIDE SEQUENCE [LARGE SCALE GENOMIC DNA]</scope>
    <source>
        <strain evidence="2">ATCC 14091 / BCRC 22168 / CBS 111 / JCM 3599 / NBRC 0793 / NRRL Y-1031 F-60-10</strain>
    </source>
</reference>
<comment type="caution">
    <text evidence="1">The sequence shown here is derived from an EMBL/GenBank/DDBJ whole genome shotgun (WGS) entry which is preliminary data.</text>
</comment>
<keyword evidence="2" id="KW-1185">Reference proteome</keyword>
<sequence length="86" mass="9587">MVQFPAFVNGQPPVVSLKEYDDAEWAQETAVDNTPDGYVAVNMNTQKIVAKFDKESESTLDTIFNSAKKQYVSENLEDVLKQGGKK</sequence>
<dbReference type="AlphaFoldDB" id="K0KKD9"/>
<organism evidence="1 2">
    <name type="scientific">Wickerhamomyces ciferrii (strain ATCC 14091 / BCRC 22168 / CBS 111 / JCM 3599 / NBRC 0793 / NRRL Y-1031 F-60-10)</name>
    <name type="common">Yeast</name>
    <name type="synonym">Pichia ciferrii</name>
    <dbReference type="NCBI Taxonomy" id="1206466"/>
    <lineage>
        <taxon>Eukaryota</taxon>
        <taxon>Fungi</taxon>
        <taxon>Dikarya</taxon>
        <taxon>Ascomycota</taxon>
        <taxon>Saccharomycotina</taxon>
        <taxon>Saccharomycetes</taxon>
        <taxon>Phaffomycetales</taxon>
        <taxon>Wickerhamomycetaceae</taxon>
        <taxon>Wickerhamomyces</taxon>
    </lineage>
</organism>
<gene>
    <name evidence="1" type="ORF">BN7_5270</name>
</gene>
<evidence type="ECO:0000313" key="1">
    <source>
        <dbReference type="EMBL" id="CCH45685.1"/>
    </source>
</evidence>
<dbReference type="eggNOG" id="ENOG502T178">
    <property type="taxonomic scope" value="Eukaryota"/>
</dbReference>
<dbReference type="Proteomes" id="UP000009328">
    <property type="component" value="Unassembled WGS sequence"/>
</dbReference>
<name>K0KKD9_WICCF</name>
<proteinExistence type="predicted"/>
<evidence type="ECO:0000313" key="2">
    <source>
        <dbReference type="Proteomes" id="UP000009328"/>
    </source>
</evidence>
<dbReference type="InParanoid" id="K0KKD9"/>